<comment type="caution">
    <text evidence="2">The sequence shown here is derived from an EMBL/GenBank/DDBJ whole genome shotgun (WGS) entry which is preliminary data.</text>
</comment>
<dbReference type="EMBL" id="JAVDQF010000001">
    <property type="protein sequence ID" value="MDR6269692.1"/>
    <property type="molecule type" value="Genomic_DNA"/>
</dbReference>
<evidence type="ECO:0000256" key="1">
    <source>
        <dbReference type="SAM" id="Phobius"/>
    </source>
</evidence>
<reference evidence="2 3" key="1">
    <citation type="submission" date="2023-07" db="EMBL/GenBank/DDBJ databases">
        <title>Sequencing the genomes of 1000 actinobacteria strains.</title>
        <authorList>
            <person name="Klenk H.-P."/>
        </authorList>
    </citation>
    <scope>NUCLEOTIDE SEQUENCE [LARGE SCALE GENOMIC DNA]</scope>
    <source>
        <strain evidence="2 3">DSM 14555</strain>
    </source>
</reference>
<accession>A0ABU1JB89</accession>
<name>A0ABU1JB89_9MICC</name>
<keyword evidence="3" id="KW-1185">Reference proteome</keyword>
<organism evidence="2 3">
    <name type="scientific">Arthrobacter russicus</name>
    <dbReference type="NCBI Taxonomy" id="172040"/>
    <lineage>
        <taxon>Bacteria</taxon>
        <taxon>Bacillati</taxon>
        <taxon>Actinomycetota</taxon>
        <taxon>Actinomycetes</taxon>
        <taxon>Micrococcales</taxon>
        <taxon>Micrococcaceae</taxon>
        <taxon>Arthrobacter</taxon>
    </lineage>
</organism>
<protein>
    <recommendedName>
        <fullName evidence="4">Ribosomal protein L7/L12 C-terminal domain-containing protein</fullName>
    </recommendedName>
</protein>
<gene>
    <name evidence="2" type="ORF">JOE69_001930</name>
</gene>
<proteinExistence type="predicted"/>
<keyword evidence="1" id="KW-0472">Membrane</keyword>
<evidence type="ECO:0000313" key="2">
    <source>
        <dbReference type="EMBL" id="MDR6269692.1"/>
    </source>
</evidence>
<feature type="transmembrane region" description="Helical" evidence="1">
    <location>
        <begin position="6"/>
        <end position="24"/>
    </location>
</feature>
<dbReference type="RefSeq" id="WP_296362587.1">
    <property type="nucleotide sequence ID" value="NZ_BAAAHY010000005.1"/>
</dbReference>
<keyword evidence="1" id="KW-0812">Transmembrane</keyword>
<dbReference type="Proteomes" id="UP001185069">
    <property type="component" value="Unassembled WGS sequence"/>
</dbReference>
<evidence type="ECO:0000313" key="3">
    <source>
        <dbReference type="Proteomes" id="UP001185069"/>
    </source>
</evidence>
<evidence type="ECO:0008006" key="4">
    <source>
        <dbReference type="Google" id="ProtNLM"/>
    </source>
</evidence>
<keyword evidence="1" id="KW-1133">Transmembrane helix</keyword>
<sequence>MDWLIVVIIGIAGLAILIWALRVGRGKGAQLSDADVYLRGLTAKSHSSKVSAPQNLTSAQSTAAYTQAPAAQLPPHIHAQAQAMVRAGQKIQAIKLIRQSTGWDLATSKRFADNL</sequence>